<keyword evidence="2" id="KW-1185">Reference proteome</keyword>
<dbReference type="Proteomes" id="UP001062846">
    <property type="component" value="Chromosome 13"/>
</dbReference>
<evidence type="ECO:0000313" key="2">
    <source>
        <dbReference type="Proteomes" id="UP001062846"/>
    </source>
</evidence>
<comment type="caution">
    <text evidence="1">The sequence shown here is derived from an EMBL/GenBank/DDBJ whole genome shotgun (WGS) entry which is preliminary data.</text>
</comment>
<gene>
    <name evidence="1" type="ORF">RHMOL_Rhmol13G0206300</name>
</gene>
<dbReference type="EMBL" id="CM046400">
    <property type="protein sequence ID" value="KAI8525150.1"/>
    <property type="molecule type" value="Genomic_DNA"/>
</dbReference>
<organism evidence="1 2">
    <name type="scientific">Rhododendron molle</name>
    <name type="common">Chinese azalea</name>
    <name type="synonym">Azalea mollis</name>
    <dbReference type="NCBI Taxonomy" id="49168"/>
    <lineage>
        <taxon>Eukaryota</taxon>
        <taxon>Viridiplantae</taxon>
        <taxon>Streptophyta</taxon>
        <taxon>Embryophyta</taxon>
        <taxon>Tracheophyta</taxon>
        <taxon>Spermatophyta</taxon>
        <taxon>Magnoliopsida</taxon>
        <taxon>eudicotyledons</taxon>
        <taxon>Gunneridae</taxon>
        <taxon>Pentapetalae</taxon>
        <taxon>asterids</taxon>
        <taxon>Ericales</taxon>
        <taxon>Ericaceae</taxon>
        <taxon>Ericoideae</taxon>
        <taxon>Rhodoreae</taxon>
        <taxon>Rhododendron</taxon>
    </lineage>
</organism>
<proteinExistence type="predicted"/>
<accession>A0ACC0L9D1</accession>
<evidence type="ECO:0000313" key="1">
    <source>
        <dbReference type="EMBL" id="KAI8525150.1"/>
    </source>
</evidence>
<name>A0ACC0L9D1_RHOML</name>
<protein>
    <submittedName>
        <fullName evidence="1">Uncharacterized protein</fullName>
    </submittedName>
</protein>
<sequence>MVSSGCKPDSDGYFTLVCFLYQGGEFETALVSCKESMEKVWVPIFSTMKSLVNGLASISKIDEAPELLEQMKVKFAKSAVMCSQVEDGLRK</sequence>
<reference evidence="1" key="1">
    <citation type="submission" date="2022-02" db="EMBL/GenBank/DDBJ databases">
        <title>Plant Genome Project.</title>
        <authorList>
            <person name="Zhang R.-G."/>
        </authorList>
    </citation>
    <scope>NUCLEOTIDE SEQUENCE</scope>
    <source>
        <strain evidence="1">AT1</strain>
    </source>
</reference>